<proteinExistence type="predicted"/>
<reference evidence="1 2" key="1">
    <citation type="submission" date="2018-08" db="EMBL/GenBank/DDBJ databases">
        <title>A genome reference for cultivated species of the human gut microbiota.</title>
        <authorList>
            <person name="Zou Y."/>
            <person name="Xue W."/>
            <person name="Luo G."/>
        </authorList>
    </citation>
    <scope>NUCLEOTIDE SEQUENCE [LARGE SCALE GENOMIC DNA]</scope>
    <source>
        <strain evidence="1 2">AF33-12</strain>
    </source>
</reference>
<dbReference type="Pfam" id="PF12686">
    <property type="entry name" value="DUF3800"/>
    <property type="match status" value="1"/>
</dbReference>
<comment type="caution">
    <text evidence="1">The sequence shown here is derived from an EMBL/GenBank/DDBJ whole genome shotgun (WGS) entry which is preliminary data.</text>
</comment>
<dbReference type="AlphaFoldDB" id="A0A415SAL9"/>
<dbReference type="RefSeq" id="WP_004614240.1">
    <property type="nucleotide sequence ID" value="NZ_BAABXJ010000002.1"/>
</dbReference>
<organism evidence="1 2">
    <name type="scientific">Mediterraneibacter gnavus</name>
    <name type="common">Ruminococcus gnavus</name>
    <dbReference type="NCBI Taxonomy" id="33038"/>
    <lineage>
        <taxon>Bacteria</taxon>
        <taxon>Bacillati</taxon>
        <taxon>Bacillota</taxon>
        <taxon>Clostridia</taxon>
        <taxon>Lachnospirales</taxon>
        <taxon>Lachnospiraceae</taxon>
        <taxon>Mediterraneibacter</taxon>
    </lineage>
</organism>
<gene>
    <name evidence="1" type="ORF">DWZ50_06865</name>
</gene>
<evidence type="ECO:0000313" key="2">
    <source>
        <dbReference type="Proteomes" id="UP000285610"/>
    </source>
</evidence>
<evidence type="ECO:0000313" key="1">
    <source>
        <dbReference type="EMBL" id="RHM77661.1"/>
    </source>
</evidence>
<sequence>MEKQTFYIDECGNTGSNFLDRSQPFYIYGGWLLKDELYVNCQKELTDNFLGKQAKELKAKKFFYYDKDCRKYFEIFSILINKYKAVPIFQIVEKKYMLGAKIVETFFDPEYNHNLNKGYTHPGQWKIDLACKIAKCEEVLEEFSKIITYKDNTLAQIKSVYAVLKDYLYKCGEKENALLLENLCNEQLKEMLDEFDVMTNKGANRSGLSLVPPMLNELLKNVELYAGIADSTVFVVHDELRGYDNIFQLLENIHFNQYKTEPEIVEDRVMLIGYPHITGIRKEKSEANIMIQMADLLCGFIHYTLGYSYNKKQILSEDIIRIWKYLIDLHDRYAQGYISLWNLYSTPIILDRLKEIFLVQAKDESGQ</sequence>
<dbReference type="InterPro" id="IPR024524">
    <property type="entry name" value="DUF3800"/>
</dbReference>
<dbReference type="EMBL" id="QRQE01000013">
    <property type="protein sequence ID" value="RHM77661.1"/>
    <property type="molecule type" value="Genomic_DNA"/>
</dbReference>
<protein>
    <submittedName>
        <fullName evidence="1">DUF3800 domain-containing protein</fullName>
    </submittedName>
</protein>
<accession>A0A415SAL9</accession>
<name>A0A415SAL9_MEDGN</name>
<dbReference type="Proteomes" id="UP000285610">
    <property type="component" value="Unassembled WGS sequence"/>
</dbReference>